<feature type="compositionally biased region" description="Basic residues" evidence="1">
    <location>
        <begin position="210"/>
        <end position="221"/>
    </location>
</feature>
<keyword evidence="2" id="KW-0812">Transmembrane</keyword>
<dbReference type="HOGENOM" id="CLU_1020721_0_0_1"/>
<feature type="region of interest" description="Disordered" evidence="1">
    <location>
        <begin position="166"/>
        <end position="239"/>
    </location>
</feature>
<evidence type="ECO:0000313" key="2">
    <source>
        <dbReference type="EMBL" id="AET02918.2"/>
    </source>
</evidence>
<name>G7LBX5_MEDTR</name>
<dbReference type="Proteomes" id="UP000002051">
    <property type="component" value="Chromosome 8"/>
</dbReference>
<dbReference type="AlphaFoldDB" id="G7LBX5"/>
<evidence type="ECO:0000256" key="1">
    <source>
        <dbReference type="SAM" id="MobiDB-lite"/>
    </source>
</evidence>
<reference evidence="2 4" key="2">
    <citation type="journal article" date="2014" name="BMC Genomics">
        <title>An improved genome release (version Mt4.0) for the model legume Medicago truncatula.</title>
        <authorList>
            <person name="Tang H."/>
            <person name="Krishnakumar V."/>
            <person name="Bidwell S."/>
            <person name="Rosen B."/>
            <person name="Chan A."/>
            <person name="Zhou S."/>
            <person name="Gentzbittel L."/>
            <person name="Childs K.L."/>
            <person name="Yandell M."/>
            <person name="Gundlach H."/>
            <person name="Mayer K.F."/>
            <person name="Schwartz D.C."/>
            <person name="Town C.D."/>
        </authorList>
    </citation>
    <scope>GENOME REANNOTATION</scope>
    <source>
        <strain evidence="3 4">cv. Jemalong A17</strain>
    </source>
</reference>
<accession>G7LBX5</accession>
<dbReference type="EMBL" id="CM001224">
    <property type="protein sequence ID" value="AET02918.2"/>
    <property type="molecule type" value="Genomic_DNA"/>
</dbReference>
<protein>
    <submittedName>
        <fullName evidence="2">Transmembrane protein, putative</fullName>
    </submittedName>
</protein>
<feature type="region of interest" description="Disordered" evidence="1">
    <location>
        <begin position="79"/>
        <end position="98"/>
    </location>
</feature>
<evidence type="ECO:0000313" key="3">
    <source>
        <dbReference type="EnsemblPlants" id="AET02918"/>
    </source>
</evidence>
<reference evidence="2 4" key="1">
    <citation type="journal article" date="2011" name="Nature">
        <title>The Medicago genome provides insight into the evolution of rhizobial symbioses.</title>
        <authorList>
            <person name="Young N.D."/>
            <person name="Debelle F."/>
            <person name="Oldroyd G.E."/>
            <person name="Geurts R."/>
            <person name="Cannon S.B."/>
            <person name="Udvardi M.K."/>
            <person name="Benedito V.A."/>
            <person name="Mayer K.F."/>
            <person name="Gouzy J."/>
            <person name="Schoof H."/>
            <person name="Van de Peer Y."/>
            <person name="Proost S."/>
            <person name="Cook D.R."/>
            <person name="Meyers B.C."/>
            <person name="Spannagl M."/>
            <person name="Cheung F."/>
            <person name="De Mita S."/>
            <person name="Krishnakumar V."/>
            <person name="Gundlach H."/>
            <person name="Zhou S."/>
            <person name="Mudge J."/>
            <person name="Bharti A.K."/>
            <person name="Murray J.D."/>
            <person name="Naoumkina M.A."/>
            <person name="Rosen B."/>
            <person name="Silverstein K.A."/>
            <person name="Tang H."/>
            <person name="Rombauts S."/>
            <person name="Zhao P.X."/>
            <person name="Zhou P."/>
            <person name="Barbe V."/>
            <person name="Bardou P."/>
            <person name="Bechner M."/>
            <person name="Bellec A."/>
            <person name="Berger A."/>
            <person name="Berges H."/>
            <person name="Bidwell S."/>
            <person name="Bisseling T."/>
            <person name="Choisne N."/>
            <person name="Couloux A."/>
            <person name="Denny R."/>
            <person name="Deshpande S."/>
            <person name="Dai X."/>
            <person name="Doyle J.J."/>
            <person name="Dudez A.M."/>
            <person name="Farmer A.D."/>
            <person name="Fouteau S."/>
            <person name="Franken C."/>
            <person name="Gibelin C."/>
            <person name="Gish J."/>
            <person name="Goldstein S."/>
            <person name="Gonzalez A.J."/>
            <person name="Green P.J."/>
            <person name="Hallab A."/>
            <person name="Hartog M."/>
            <person name="Hua A."/>
            <person name="Humphray S.J."/>
            <person name="Jeong D.H."/>
            <person name="Jing Y."/>
            <person name="Jocker A."/>
            <person name="Kenton S.M."/>
            <person name="Kim D.J."/>
            <person name="Klee K."/>
            <person name="Lai H."/>
            <person name="Lang C."/>
            <person name="Lin S."/>
            <person name="Macmil S.L."/>
            <person name="Magdelenat G."/>
            <person name="Matthews L."/>
            <person name="McCorrison J."/>
            <person name="Monaghan E.L."/>
            <person name="Mun J.H."/>
            <person name="Najar F.Z."/>
            <person name="Nicholson C."/>
            <person name="Noirot C."/>
            <person name="O'Bleness M."/>
            <person name="Paule C.R."/>
            <person name="Poulain J."/>
            <person name="Prion F."/>
            <person name="Qin B."/>
            <person name="Qu C."/>
            <person name="Retzel E.F."/>
            <person name="Riddle C."/>
            <person name="Sallet E."/>
            <person name="Samain S."/>
            <person name="Samson N."/>
            <person name="Sanders I."/>
            <person name="Saurat O."/>
            <person name="Scarpelli C."/>
            <person name="Schiex T."/>
            <person name="Segurens B."/>
            <person name="Severin A.J."/>
            <person name="Sherrier D.J."/>
            <person name="Shi R."/>
            <person name="Sims S."/>
            <person name="Singer S.R."/>
            <person name="Sinharoy S."/>
            <person name="Sterck L."/>
            <person name="Viollet A."/>
            <person name="Wang B.B."/>
            <person name="Wang K."/>
            <person name="Wang M."/>
            <person name="Wang X."/>
            <person name="Warfsmann J."/>
            <person name="Weissenbach J."/>
            <person name="White D.D."/>
            <person name="White J.D."/>
            <person name="Wiley G.B."/>
            <person name="Wincker P."/>
            <person name="Xing Y."/>
            <person name="Yang L."/>
            <person name="Yao Z."/>
            <person name="Ying F."/>
            <person name="Zhai J."/>
            <person name="Zhou L."/>
            <person name="Zuber A."/>
            <person name="Denarie J."/>
            <person name="Dixon R.A."/>
            <person name="May G.D."/>
            <person name="Schwartz D.C."/>
            <person name="Rogers J."/>
            <person name="Quetier F."/>
            <person name="Town C.D."/>
            <person name="Roe B.A."/>
        </authorList>
    </citation>
    <scope>NUCLEOTIDE SEQUENCE [LARGE SCALE GENOMIC DNA]</scope>
    <source>
        <strain evidence="2">A17</strain>
        <strain evidence="3 4">cv. Jemalong A17</strain>
    </source>
</reference>
<gene>
    <name evidence="2" type="ordered locus">MTR_8g058280</name>
</gene>
<keyword evidence="4" id="KW-1185">Reference proteome</keyword>
<proteinExistence type="predicted"/>
<reference evidence="3" key="3">
    <citation type="submission" date="2015-04" db="UniProtKB">
        <authorList>
            <consortium name="EnsemblPlants"/>
        </authorList>
    </citation>
    <scope>IDENTIFICATION</scope>
    <source>
        <strain evidence="3">cv. Jemalong A17</strain>
    </source>
</reference>
<accession>A0A0C3Y0X5</accession>
<sequence length="273" mass="31661">MKEGYGEKKKAKRQKQECKHCFINSRHRYPYNCWCCDSRICCIHASAGIGILFLLKNELYFILGVYIAYMLQQPSERDFKGEASSDKSKSTLERTKEETGWPSFRQVVDLLKPDSTRRGLTPLKDRLLMPEDELEPLLVKRQSALAPPLTETRKIHLKSAAEKYSETKIAKVKSSTPKDPSLPSKHHSSKRQEYAEFYGSSEIPAPTKSKIQKQRSRHRRREKSEEVSGAVGTEQKPLEMRAAGYFNTKYDQYNYNMMRPKYVPEDTSRFNPH</sequence>
<keyword evidence="2" id="KW-0472">Membrane</keyword>
<evidence type="ECO:0000313" key="4">
    <source>
        <dbReference type="Proteomes" id="UP000002051"/>
    </source>
</evidence>
<dbReference type="STRING" id="3880.G7LBX5"/>
<dbReference type="eggNOG" id="ENOG502QR9M">
    <property type="taxonomic scope" value="Eukaryota"/>
</dbReference>
<organism evidence="2 4">
    <name type="scientific">Medicago truncatula</name>
    <name type="common">Barrel medic</name>
    <name type="synonym">Medicago tribuloides</name>
    <dbReference type="NCBI Taxonomy" id="3880"/>
    <lineage>
        <taxon>Eukaryota</taxon>
        <taxon>Viridiplantae</taxon>
        <taxon>Streptophyta</taxon>
        <taxon>Embryophyta</taxon>
        <taxon>Tracheophyta</taxon>
        <taxon>Spermatophyta</taxon>
        <taxon>Magnoliopsida</taxon>
        <taxon>eudicotyledons</taxon>
        <taxon>Gunneridae</taxon>
        <taxon>Pentapetalae</taxon>
        <taxon>rosids</taxon>
        <taxon>fabids</taxon>
        <taxon>Fabales</taxon>
        <taxon>Fabaceae</taxon>
        <taxon>Papilionoideae</taxon>
        <taxon>50 kb inversion clade</taxon>
        <taxon>NPAAA clade</taxon>
        <taxon>Hologalegina</taxon>
        <taxon>IRL clade</taxon>
        <taxon>Trifolieae</taxon>
        <taxon>Medicago</taxon>
    </lineage>
</organism>
<dbReference type="PaxDb" id="3880-AET02918"/>
<dbReference type="EnsemblPlants" id="AET02918">
    <property type="protein sequence ID" value="AET02918"/>
    <property type="gene ID" value="MTR_8g058280"/>
</dbReference>